<name>A0ABR0FBY9_9PEZI</name>
<dbReference type="Proteomes" id="UP001322138">
    <property type="component" value="Unassembled WGS sequence"/>
</dbReference>
<dbReference type="EMBL" id="JAFFGZ010000008">
    <property type="protein sequence ID" value="KAK4640207.1"/>
    <property type="molecule type" value="Genomic_DNA"/>
</dbReference>
<dbReference type="RefSeq" id="XP_062729183.1">
    <property type="nucleotide sequence ID" value="XM_062872948.1"/>
</dbReference>
<evidence type="ECO:0000313" key="3">
    <source>
        <dbReference type="Proteomes" id="UP001322138"/>
    </source>
</evidence>
<organism evidence="2 3">
    <name type="scientific">Podospora bellae-mahoneyi</name>
    <dbReference type="NCBI Taxonomy" id="2093777"/>
    <lineage>
        <taxon>Eukaryota</taxon>
        <taxon>Fungi</taxon>
        <taxon>Dikarya</taxon>
        <taxon>Ascomycota</taxon>
        <taxon>Pezizomycotina</taxon>
        <taxon>Sordariomycetes</taxon>
        <taxon>Sordariomycetidae</taxon>
        <taxon>Sordariales</taxon>
        <taxon>Podosporaceae</taxon>
        <taxon>Podospora</taxon>
    </lineage>
</organism>
<evidence type="ECO:0000313" key="2">
    <source>
        <dbReference type="EMBL" id="KAK4640207.1"/>
    </source>
</evidence>
<protein>
    <submittedName>
        <fullName evidence="2">Uncharacterized protein</fullName>
    </submittedName>
</protein>
<feature type="region of interest" description="Disordered" evidence="1">
    <location>
        <begin position="30"/>
        <end position="94"/>
    </location>
</feature>
<sequence>MFHLAACYLKPNEEGIMRLHTASKLAEEKGGKGFAAASGSNVEKVNKQEGVDRKQEGEQGGREDHRDEVNKKDEKDEGIAERKDGEGDTVEILA</sequence>
<reference evidence="2 3" key="1">
    <citation type="journal article" date="2023" name="bioRxiv">
        <title>High-quality genome assemblies of four members of thePodospora anserinaspecies complex.</title>
        <authorList>
            <person name="Ament-Velasquez S.L."/>
            <person name="Vogan A.A."/>
            <person name="Wallerman O."/>
            <person name="Hartmann F."/>
            <person name="Gautier V."/>
            <person name="Silar P."/>
            <person name="Giraud T."/>
            <person name="Johannesson H."/>
        </authorList>
    </citation>
    <scope>NUCLEOTIDE SEQUENCE [LARGE SCALE GENOMIC DNA]</scope>
    <source>
        <strain evidence="2 3">CBS 112042</strain>
    </source>
</reference>
<proteinExistence type="predicted"/>
<gene>
    <name evidence="2" type="ORF">QC761_0089580</name>
</gene>
<evidence type="ECO:0000256" key="1">
    <source>
        <dbReference type="SAM" id="MobiDB-lite"/>
    </source>
</evidence>
<feature type="compositionally biased region" description="Basic and acidic residues" evidence="1">
    <location>
        <begin position="44"/>
        <end position="86"/>
    </location>
</feature>
<dbReference type="GeneID" id="87892294"/>
<keyword evidence="3" id="KW-1185">Reference proteome</keyword>
<comment type="caution">
    <text evidence="2">The sequence shown here is derived from an EMBL/GenBank/DDBJ whole genome shotgun (WGS) entry which is preliminary data.</text>
</comment>
<accession>A0ABR0FBY9</accession>